<comment type="caution">
    <text evidence="8">The sequence shown here is derived from an EMBL/GenBank/DDBJ whole genome shotgun (WGS) entry which is preliminary data.</text>
</comment>
<protein>
    <submittedName>
        <fullName evidence="8">DedA family protein</fullName>
    </submittedName>
</protein>
<gene>
    <name evidence="8" type="ORF">HRV97_14735</name>
</gene>
<dbReference type="Proteomes" id="UP000621447">
    <property type="component" value="Unassembled WGS sequence"/>
</dbReference>
<keyword evidence="5 6" id="KW-0472">Membrane</keyword>
<dbReference type="InterPro" id="IPR032816">
    <property type="entry name" value="VTT_dom"/>
</dbReference>
<feature type="domain" description="VTT" evidence="7">
    <location>
        <begin position="30"/>
        <end position="160"/>
    </location>
</feature>
<sequence>MFSVITSILSTLGAFGVFLLMLAENVFPPIPSEVILPLAGYTAAQGRGALWIVIVAGTLGSAVGALLWYYIGRWIGIDRLKRFASRHGRWLTLTPQEIDHVDRWFDRYGRWAMLLGRMVPGVRTLISVPAGVSGMPLTPFLISTLAGSALWTTVLTLAGYELGERYNQVASIIEPASNMVIGAAILWYIWRVATFGRTKGR</sequence>
<organism evidence="8 9">
    <name type="scientific">Sphingomonas hominis</name>
    <dbReference type="NCBI Taxonomy" id="2741495"/>
    <lineage>
        <taxon>Bacteria</taxon>
        <taxon>Pseudomonadati</taxon>
        <taxon>Pseudomonadota</taxon>
        <taxon>Alphaproteobacteria</taxon>
        <taxon>Sphingomonadales</taxon>
        <taxon>Sphingomonadaceae</taxon>
        <taxon>Sphingomonas</taxon>
    </lineage>
</organism>
<dbReference type="RefSeq" id="WP_174195016.1">
    <property type="nucleotide sequence ID" value="NZ_JABULH010000007.1"/>
</dbReference>
<feature type="transmembrane region" description="Helical" evidence="6">
    <location>
        <begin position="172"/>
        <end position="190"/>
    </location>
</feature>
<proteinExistence type="predicted"/>
<dbReference type="EMBL" id="JABULH010000007">
    <property type="protein sequence ID" value="NTS66410.1"/>
    <property type="molecule type" value="Genomic_DNA"/>
</dbReference>
<evidence type="ECO:0000256" key="1">
    <source>
        <dbReference type="ARBA" id="ARBA00004651"/>
    </source>
</evidence>
<name>A0ABX2JIE9_9SPHN</name>
<evidence type="ECO:0000256" key="6">
    <source>
        <dbReference type="SAM" id="Phobius"/>
    </source>
</evidence>
<keyword evidence="9" id="KW-1185">Reference proteome</keyword>
<keyword evidence="2" id="KW-1003">Cell membrane</keyword>
<evidence type="ECO:0000259" key="7">
    <source>
        <dbReference type="Pfam" id="PF09335"/>
    </source>
</evidence>
<reference evidence="8 9" key="1">
    <citation type="submission" date="2020-06" db="EMBL/GenBank/DDBJ databases">
        <title>Sphingomonas hominis sp. nov., a member of the Sphingomonas, isolated from the hair of a 22-year-old girl.</title>
        <authorList>
            <person name="Zhang D.-F."/>
            <person name="Cui X.-W."/>
        </authorList>
    </citation>
    <scope>NUCLEOTIDE SEQUENCE [LARGE SCALE GENOMIC DNA]</scope>
    <source>
        <strain evidence="8 9">HHU CXW</strain>
    </source>
</reference>
<accession>A0ABX2JIE9</accession>
<evidence type="ECO:0000256" key="3">
    <source>
        <dbReference type="ARBA" id="ARBA00022692"/>
    </source>
</evidence>
<evidence type="ECO:0000313" key="8">
    <source>
        <dbReference type="EMBL" id="NTS66410.1"/>
    </source>
</evidence>
<evidence type="ECO:0000256" key="4">
    <source>
        <dbReference type="ARBA" id="ARBA00022989"/>
    </source>
</evidence>
<dbReference type="PANTHER" id="PTHR42709:SF6">
    <property type="entry name" value="UNDECAPRENYL PHOSPHATE TRANSPORTER A"/>
    <property type="match status" value="1"/>
</dbReference>
<evidence type="ECO:0000256" key="5">
    <source>
        <dbReference type="ARBA" id="ARBA00023136"/>
    </source>
</evidence>
<keyword evidence="4 6" id="KW-1133">Transmembrane helix</keyword>
<dbReference type="Pfam" id="PF09335">
    <property type="entry name" value="VTT_dom"/>
    <property type="match status" value="1"/>
</dbReference>
<feature type="transmembrane region" description="Helical" evidence="6">
    <location>
        <begin position="140"/>
        <end position="160"/>
    </location>
</feature>
<evidence type="ECO:0000313" key="9">
    <source>
        <dbReference type="Proteomes" id="UP000621447"/>
    </source>
</evidence>
<dbReference type="PANTHER" id="PTHR42709">
    <property type="entry name" value="ALKALINE PHOSPHATASE LIKE PROTEIN"/>
    <property type="match status" value="1"/>
</dbReference>
<feature type="transmembrane region" description="Helical" evidence="6">
    <location>
        <begin position="49"/>
        <end position="71"/>
    </location>
</feature>
<keyword evidence="3 6" id="KW-0812">Transmembrane</keyword>
<evidence type="ECO:0000256" key="2">
    <source>
        <dbReference type="ARBA" id="ARBA00022475"/>
    </source>
</evidence>
<dbReference type="InterPro" id="IPR051311">
    <property type="entry name" value="DedA_domain"/>
</dbReference>
<comment type="subcellular location">
    <subcellularLocation>
        <location evidence="1">Cell membrane</location>
        <topology evidence="1">Multi-pass membrane protein</topology>
    </subcellularLocation>
</comment>